<protein>
    <submittedName>
        <fullName evidence="5">Adenylate cyclase</fullName>
    </submittedName>
    <submittedName>
        <fullName evidence="6">XRE family transcriptional regulator</fullName>
    </submittedName>
</protein>
<dbReference type="EMBL" id="BMWV01000003">
    <property type="protein sequence ID" value="GGY36340.1"/>
    <property type="molecule type" value="Genomic_DNA"/>
</dbReference>
<evidence type="ECO:0000313" key="5">
    <source>
        <dbReference type="EMBL" id="GGY36340.1"/>
    </source>
</evidence>
<dbReference type="PROSITE" id="PS50943">
    <property type="entry name" value="HTH_CROC1"/>
    <property type="match status" value="1"/>
</dbReference>
<dbReference type="GO" id="GO:0003677">
    <property type="term" value="F:DNA binding"/>
    <property type="evidence" value="ECO:0007669"/>
    <property type="project" value="InterPro"/>
</dbReference>
<dbReference type="Pfam" id="PF13191">
    <property type="entry name" value="AAA_16"/>
    <property type="match status" value="1"/>
</dbReference>
<dbReference type="Gene3D" id="1.25.40.10">
    <property type="entry name" value="Tetratricopeptide repeat domain"/>
    <property type="match status" value="1"/>
</dbReference>
<dbReference type="SUPFAM" id="SSF47413">
    <property type="entry name" value="lambda repressor-like DNA-binding domains"/>
    <property type="match status" value="1"/>
</dbReference>
<dbReference type="EMBL" id="CP036401">
    <property type="protein sequence ID" value="QBI01351.1"/>
    <property type="molecule type" value="Genomic_DNA"/>
</dbReference>
<proteinExistence type="predicted"/>
<dbReference type="PANTHER" id="PTHR16305">
    <property type="entry name" value="TESTICULAR SOLUBLE ADENYLYL CYCLASE"/>
    <property type="match status" value="1"/>
</dbReference>
<dbReference type="InterPro" id="IPR027417">
    <property type="entry name" value="P-loop_NTPase"/>
</dbReference>
<reference evidence="5" key="1">
    <citation type="journal article" date="2014" name="Int. J. Syst. Evol. Microbiol.">
        <title>Complete genome sequence of Corynebacterium casei LMG S-19264T (=DSM 44701T), isolated from a smear-ripened cheese.</title>
        <authorList>
            <consortium name="US DOE Joint Genome Institute (JGI-PGF)"/>
            <person name="Walter F."/>
            <person name="Albersmeier A."/>
            <person name="Kalinowski J."/>
            <person name="Ruckert C."/>
        </authorList>
    </citation>
    <scope>NUCLEOTIDE SEQUENCE</scope>
    <source>
        <strain evidence="5">KCTC 12343</strain>
    </source>
</reference>
<keyword evidence="3" id="KW-0802">TPR repeat</keyword>
<dbReference type="InterPro" id="IPR019734">
    <property type="entry name" value="TPR_rpt"/>
</dbReference>
<dbReference type="SMART" id="SM00028">
    <property type="entry name" value="TPR"/>
    <property type="match status" value="3"/>
</dbReference>
<dbReference type="PROSITE" id="PS50005">
    <property type="entry name" value="TPR"/>
    <property type="match status" value="1"/>
</dbReference>
<dbReference type="InterPro" id="IPR010982">
    <property type="entry name" value="Lambda_DNA-bd_dom_sf"/>
</dbReference>
<dbReference type="OrthoDB" id="51325at2"/>
<evidence type="ECO:0000313" key="7">
    <source>
        <dbReference type="Proteomes" id="UP000292307"/>
    </source>
</evidence>
<dbReference type="Gene3D" id="1.10.260.40">
    <property type="entry name" value="lambda repressor-like DNA-binding domains"/>
    <property type="match status" value="1"/>
</dbReference>
<sequence>MDTAQQHDFRAVQDGRVTLDARRLKALRQQRGLSQEALARLCFEQRLCVSIASIKRAETSKSVLYRTASHLARVFGSDIEALVAGPQEQQQASAPDAGADQEVRSVVILELPSAPLPEETLAAIRQLVLQFGGSLAAHGLAVFGLPKAYRSDALRCVQCAVELAQLLRGRHATLLIGSGDWPPPERRPTAALPDTPGDGALFGPGTVLVERSLSLQLRERFVFAPSLAMPGHVRLLHSCHSERVAQYPLIGRYVEIGQFKAALDSTQTYQTGHICYLRGVAGIGKSRLMSEFIEIAEQGQFDCHVASVLDFGQEGDAAPLRMLARNLFALPRSTANAGFQLGEQMRRLQLDEALTVHYHALLGLAPPPDLATVYAAMTHATRRQFQVAALRQLIMRRAIERPVLLAVEDIHWGNAELLETLGELLQDVQEAPVIWLLSSRFEQDPLESTLRPYLNGSPLTVCDLPALRNTEAQTLAMQFGSQDADFHAQCIASAQGNPLFLTQLLQAGRSGGVPSSLKNLVQTKLDQLPAPCRTALRAASALGQRFSLDLLRQLTGDPACDMDLPLRHHLVRRLARDEYLFVHDLVMQRIYESLPERQRTGLHAAIGALYAGRDAVLSAQHYHRARHPAAPAAFLAAIREQMAAYQYFRALELIRQCQEVDYAGRDDFELCLLSGRCHAKMGETQRAKACFADARMLAPDDRRRIAAVIGLAQTLNVLEDMTAEEALLDETIPLAVACGDDAGLAELYYLKGNIYFPQGRFARSRGLHEQAQYHARRGNAVSVEARALSGIGDSYYGEGRMRTAYDVFDRCLGLCEQHALTEIEASNRFMRGTARIYLNQSRDALEDALQSAELGARVGNRRAEIVSRLTAGWVLLADGQVPAARVQVETGLELARKIGAARFEPFLNESLARVLLLEGQPAAAHEAILSAWRQVEQLRLERFIGPWVVSTLATLEPDRTLRDEALQRGATLIEQGCVAHNVYRYYVNAIEARLLHDELDAARALASAFADFVSAEPCPWAAYHLELARHWAACRLRPDPSAMAALEATLAAGRAAGLGWVMPRLNLYPRQAPLLR</sequence>
<dbReference type="PANTHER" id="PTHR16305:SF28">
    <property type="entry name" value="GUANYLATE CYCLASE DOMAIN-CONTAINING PROTEIN"/>
    <property type="match status" value="1"/>
</dbReference>
<organism evidence="5 8">
    <name type="scientific">Pseudoduganella albidiflava</name>
    <dbReference type="NCBI Taxonomy" id="321983"/>
    <lineage>
        <taxon>Bacteria</taxon>
        <taxon>Pseudomonadati</taxon>
        <taxon>Pseudomonadota</taxon>
        <taxon>Betaproteobacteria</taxon>
        <taxon>Burkholderiales</taxon>
        <taxon>Oxalobacteraceae</taxon>
        <taxon>Telluria group</taxon>
        <taxon>Pseudoduganella</taxon>
    </lineage>
</organism>
<dbReference type="RefSeq" id="WP_131145473.1">
    <property type="nucleotide sequence ID" value="NZ_BMWV01000003.1"/>
</dbReference>
<evidence type="ECO:0000256" key="2">
    <source>
        <dbReference type="ARBA" id="ARBA00022840"/>
    </source>
</evidence>
<dbReference type="InterPro" id="IPR041664">
    <property type="entry name" value="AAA_16"/>
</dbReference>
<dbReference type="Proteomes" id="UP000628442">
    <property type="component" value="Unassembled WGS sequence"/>
</dbReference>
<reference evidence="6 7" key="2">
    <citation type="submission" date="2019-02" db="EMBL/GenBank/DDBJ databases">
        <title>Draft Genome Sequences of Six Type Strains of the Genus Massilia.</title>
        <authorList>
            <person name="Miess H."/>
            <person name="Frediansyhah A."/>
            <person name="Gross H."/>
        </authorList>
    </citation>
    <scope>NUCLEOTIDE SEQUENCE [LARGE SCALE GENOMIC DNA]</scope>
    <source>
        <strain evidence="6 7">DSM 17472</strain>
    </source>
</reference>
<dbReference type="InterPro" id="IPR011990">
    <property type="entry name" value="TPR-like_helical_dom_sf"/>
</dbReference>
<dbReference type="SUPFAM" id="SSF48452">
    <property type="entry name" value="TPR-like"/>
    <property type="match status" value="2"/>
</dbReference>
<accession>A0A411WX47</accession>
<dbReference type="GO" id="GO:0005524">
    <property type="term" value="F:ATP binding"/>
    <property type="evidence" value="ECO:0007669"/>
    <property type="project" value="UniProtKB-KW"/>
</dbReference>
<name>A0A411WX47_9BURK</name>
<evidence type="ECO:0000256" key="1">
    <source>
        <dbReference type="ARBA" id="ARBA00022741"/>
    </source>
</evidence>
<gene>
    <name evidence="6" type="ORF">EYF70_11205</name>
    <name evidence="5" type="ORF">GCM10007387_18330</name>
</gene>
<evidence type="ECO:0000256" key="3">
    <source>
        <dbReference type="PROSITE-ProRule" id="PRU00339"/>
    </source>
</evidence>
<dbReference type="CDD" id="cd00093">
    <property type="entry name" value="HTH_XRE"/>
    <property type="match status" value="1"/>
</dbReference>
<feature type="repeat" description="TPR" evidence="3">
    <location>
        <begin position="785"/>
        <end position="818"/>
    </location>
</feature>
<keyword evidence="7" id="KW-1185">Reference proteome</keyword>
<dbReference type="GO" id="GO:0004016">
    <property type="term" value="F:adenylate cyclase activity"/>
    <property type="evidence" value="ECO:0007669"/>
    <property type="project" value="TreeGrafter"/>
</dbReference>
<feature type="domain" description="HTH cro/C1-type" evidence="4">
    <location>
        <begin position="24"/>
        <end position="82"/>
    </location>
</feature>
<keyword evidence="2" id="KW-0067">ATP-binding</keyword>
<keyword evidence="1" id="KW-0547">Nucleotide-binding</keyword>
<dbReference type="Proteomes" id="UP000292307">
    <property type="component" value="Chromosome"/>
</dbReference>
<dbReference type="SMART" id="SM00530">
    <property type="entry name" value="HTH_XRE"/>
    <property type="match status" value="1"/>
</dbReference>
<dbReference type="SUPFAM" id="SSF52540">
    <property type="entry name" value="P-loop containing nucleoside triphosphate hydrolases"/>
    <property type="match status" value="1"/>
</dbReference>
<reference evidence="5" key="3">
    <citation type="submission" date="2022-12" db="EMBL/GenBank/DDBJ databases">
        <authorList>
            <person name="Sun Q."/>
            <person name="Kim S."/>
        </authorList>
    </citation>
    <scope>NUCLEOTIDE SEQUENCE</scope>
    <source>
        <strain evidence="5">KCTC 12343</strain>
    </source>
</reference>
<dbReference type="GO" id="GO:0005737">
    <property type="term" value="C:cytoplasm"/>
    <property type="evidence" value="ECO:0007669"/>
    <property type="project" value="TreeGrafter"/>
</dbReference>
<evidence type="ECO:0000313" key="6">
    <source>
        <dbReference type="EMBL" id="QBI01351.1"/>
    </source>
</evidence>
<dbReference type="AlphaFoldDB" id="A0A411WX47"/>
<evidence type="ECO:0000313" key="8">
    <source>
        <dbReference type="Proteomes" id="UP000628442"/>
    </source>
</evidence>
<dbReference type="InterPro" id="IPR001387">
    <property type="entry name" value="Cro/C1-type_HTH"/>
</dbReference>
<evidence type="ECO:0000259" key="4">
    <source>
        <dbReference type="PROSITE" id="PS50943"/>
    </source>
</evidence>